<dbReference type="Pfam" id="PF00520">
    <property type="entry name" value="Ion_trans"/>
    <property type="match status" value="3"/>
</dbReference>
<accession>G0QVD6</accession>
<evidence type="ECO:0000256" key="8">
    <source>
        <dbReference type="ARBA" id="ARBA00022989"/>
    </source>
</evidence>
<dbReference type="PRINTS" id="PR00167">
    <property type="entry name" value="CACHANNEL"/>
</dbReference>
<dbReference type="eggNOG" id="KOG2301">
    <property type="taxonomic scope" value="Eukaryota"/>
</dbReference>
<dbReference type="GO" id="GO:0005891">
    <property type="term" value="C:voltage-gated calcium channel complex"/>
    <property type="evidence" value="ECO:0007669"/>
    <property type="project" value="InterPro"/>
</dbReference>
<evidence type="ECO:0000256" key="11">
    <source>
        <dbReference type="ARBA" id="ARBA00023180"/>
    </source>
</evidence>
<dbReference type="Proteomes" id="UP000008983">
    <property type="component" value="Unassembled WGS sequence"/>
</dbReference>
<feature type="domain" description="Ion transport" evidence="17">
    <location>
        <begin position="409"/>
        <end position="653"/>
    </location>
</feature>
<evidence type="ECO:0000256" key="16">
    <source>
        <dbReference type="SAM" id="Phobius"/>
    </source>
</evidence>
<evidence type="ECO:0000256" key="7">
    <source>
        <dbReference type="ARBA" id="ARBA00022882"/>
    </source>
</evidence>
<protein>
    <recommendedName>
        <fullName evidence="17">Ion transport domain-containing protein</fullName>
    </recommendedName>
</protein>
<dbReference type="AlphaFoldDB" id="G0QVD6"/>
<comment type="subcellular location">
    <subcellularLocation>
        <location evidence="1 14">Membrane</location>
        <topology evidence="1 14">Multi-pass membrane protein</topology>
    </subcellularLocation>
</comment>
<dbReference type="Gene3D" id="1.20.120.350">
    <property type="entry name" value="Voltage-gated potassium channels. Chain C"/>
    <property type="match status" value="1"/>
</dbReference>
<keyword evidence="7 14" id="KW-0851">Voltage-gated channel</keyword>
<dbReference type="PANTHER" id="PTHR45628:SF7">
    <property type="entry name" value="VOLTAGE-DEPENDENT CALCIUM CHANNEL TYPE A SUBUNIT ALPHA-1"/>
    <property type="match status" value="1"/>
</dbReference>
<feature type="transmembrane region" description="Helical" evidence="16">
    <location>
        <begin position="545"/>
        <end position="564"/>
    </location>
</feature>
<evidence type="ECO:0000256" key="15">
    <source>
        <dbReference type="SAM" id="MobiDB-lite"/>
    </source>
</evidence>
<keyword evidence="6 13" id="KW-0106">Calcium</keyword>
<evidence type="ECO:0000256" key="5">
    <source>
        <dbReference type="ARBA" id="ARBA00022692"/>
    </source>
</evidence>
<organism evidence="18 19">
    <name type="scientific">Ichthyophthirius multifiliis</name>
    <name type="common">White spot disease agent</name>
    <name type="synonym">Ich</name>
    <dbReference type="NCBI Taxonomy" id="5932"/>
    <lineage>
        <taxon>Eukaryota</taxon>
        <taxon>Sar</taxon>
        <taxon>Alveolata</taxon>
        <taxon>Ciliophora</taxon>
        <taxon>Intramacronucleata</taxon>
        <taxon>Oligohymenophorea</taxon>
        <taxon>Hymenostomatida</taxon>
        <taxon>Ophryoglenina</taxon>
        <taxon>Ichthyophthirius</taxon>
    </lineage>
</organism>
<evidence type="ECO:0000256" key="12">
    <source>
        <dbReference type="ARBA" id="ARBA00023303"/>
    </source>
</evidence>
<feature type="domain" description="Ion transport" evidence="17">
    <location>
        <begin position="1"/>
        <end position="84"/>
    </location>
</feature>
<dbReference type="Gene3D" id="1.10.287.70">
    <property type="match status" value="3"/>
</dbReference>
<keyword evidence="5 16" id="KW-0812">Transmembrane</keyword>
<dbReference type="FunFam" id="1.10.287.70:FF:000117">
    <property type="entry name" value="Voltage-gated Ca2+ channel, alpha subunit"/>
    <property type="match status" value="1"/>
</dbReference>
<dbReference type="PANTHER" id="PTHR45628">
    <property type="entry name" value="VOLTAGE-DEPENDENT CALCIUM CHANNEL TYPE A SUBUNIT ALPHA-1"/>
    <property type="match status" value="1"/>
</dbReference>
<feature type="compositionally biased region" description="Acidic residues" evidence="15">
    <location>
        <begin position="866"/>
        <end position="879"/>
    </location>
</feature>
<feature type="transmembrane region" description="Helical" evidence="16">
    <location>
        <begin position="128"/>
        <end position="149"/>
    </location>
</feature>
<keyword evidence="10 16" id="KW-0472">Membrane</keyword>
<feature type="domain" description="Ion transport" evidence="17">
    <location>
        <begin position="118"/>
        <end position="359"/>
    </location>
</feature>
<dbReference type="SUPFAM" id="SSF81324">
    <property type="entry name" value="Voltage-gated potassium channels"/>
    <property type="match status" value="2"/>
</dbReference>
<feature type="transmembrane region" description="Helical" evidence="16">
    <location>
        <begin position="410"/>
        <end position="430"/>
    </location>
</feature>
<dbReference type="InterPro" id="IPR005821">
    <property type="entry name" value="Ion_trans_dom"/>
</dbReference>
<dbReference type="RefSeq" id="XP_004032412.1">
    <property type="nucleotide sequence ID" value="XM_004032364.1"/>
</dbReference>
<keyword evidence="3 14" id="KW-0109">Calcium transport</keyword>
<feature type="transmembrane region" description="Helical" evidence="16">
    <location>
        <begin position="57"/>
        <end position="79"/>
    </location>
</feature>
<dbReference type="GeneID" id="14906941"/>
<feature type="transmembrane region" description="Helical" evidence="16">
    <location>
        <begin position="450"/>
        <end position="471"/>
    </location>
</feature>
<dbReference type="FunFam" id="1.20.120.350:FF:000072">
    <property type="entry name" value="Voltage-dependent T-type calcium channel subunit alpha"/>
    <property type="match status" value="1"/>
</dbReference>
<evidence type="ECO:0000256" key="3">
    <source>
        <dbReference type="ARBA" id="ARBA00022568"/>
    </source>
</evidence>
<feature type="transmembrane region" description="Helical" evidence="16">
    <location>
        <begin position="324"/>
        <end position="352"/>
    </location>
</feature>
<evidence type="ECO:0000256" key="14">
    <source>
        <dbReference type="RuleBase" id="RU003808"/>
    </source>
</evidence>
<evidence type="ECO:0000313" key="19">
    <source>
        <dbReference type="Proteomes" id="UP000008983"/>
    </source>
</evidence>
<feature type="transmembrane region" description="Helical" evidence="16">
    <location>
        <begin position="478"/>
        <end position="500"/>
    </location>
</feature>
<dbReference type="InterPro" id="IPR027359">
    <property type="entry name" value="Volt_channel_dom_sf"/>
</dbReference>
<name>G0QVD6_ICHMU</name>
<feature type="binding site" evidence="13">
    <location>
        <position position="298"/>
    </location>
    <ligand>
        <name>Ca(2+)</name>
        <dbReference type="ChEBI" id="CHEBI:29108"/>
    </ligand>
</feature>
<feature type="region of interest" description="Disordered" evidence="15">
    <location>
        <begin position="860"/>
        <end position="879"/>
    </location>
</feature>
<dbReference type="InParanoid" id="G0QVD6"/>
<evidence type="ECO:0000256" key="9">
    <source>
        <dbReference type="ARBA" id="ARBA00023065"/>
    </source>
</evidence>
<keyword evidence="12" id="KW-0407">Ion channel</keyword>
<feature type="transmembrane region" description="Helical" evidence="16">
    <location>
        <begin position="624"/>
        <end position="649"/>
    </location>
</feature>
<gene>
    <name evidence="18" type="ORF">IMG5_122970</name>
</gene>
<keyword evidence="9" id="KW-0406">Ion transport</keyword>
<keyword evidence="4 14" id="KW-0107">Calcium channel</keyword>
<evidence type="ECO:0000259" key="17">
    <source>
        <dbReference type="Pfam" id="PF00520"/>
    </source>
</evidence>
<evidence type="ECO:0000256" key="10">
    <source>
        <dbReference type="ARBA" id="ARBA00023136"/>
    </source>
</evidence>
<comment type="similarity">
    <text evidence="14">Belongs to the calcium channel alpha-1 subunit (TC 1.A.1.11) family.</text>
</comment>
<dbReference type="GO" id="GO:0008331">
    <property type="term" value="F:high voltage-gated calcium channel activity"/>
    <property type="evidence" value="ECO:0007669"/>
    <property type="project" value="TreeGrafter"/>
</dbReference>
<dbReference type="EMBL" id="GL983940">
    <property type="protein sequence ID" value="EGR30825.1"/>
    <property type="molecule type" value="Genomic_DNA"/>
</dbReference>
<dbReference type="InterPro" id="IPR050599">
    <property type="entry name" value="VDCC_alpha-1_subunit"/>
</dbReference>
<keyword evidence="2" id="KW-0813">Transport</keyword>
<keyword evidence="13" id="KW-0479">Metal-binding</keyword>
<reference evidence="18 19" key="1">
    <citation type="submission" date="2011-07" db="EMBL/GenBank/DDBJ databases">
        <authorList>
            <person name="Coyne R."/>
            <person name="Brami D."/>
            <person name="Johnson J."/>
            <person name="Hostetler J."/>
            <person name="Hannick L."/>
            <person name="Clark T."/>
            <person name="Cassidy-Hanley D."/>
            <person name="Inman J."/>
        </authorList>
    </citation>
    <scope>NUCLEOTIDE SEQUENCE [LARGE SCALE GENOMIC DNA]</scope>
    <source>
        <strain evidence="18 19">G5</strain>
    </source>
</reference>
<sequence length="976" mass="113733">MQIYGGQLNQKNIQIRQNFDTFQNAFITVFQVVTLENWNDILYKTFNSNVHKAITSFYLISWIFIGNWIFLNLFLAILLDGFSSPSEIEIEYENEDIYEDDAPIEAQGDNTYIDEGTQAFEVSSYIDIGFNIIFTLEAFIKIVAFGFILNENSYLTESWSQIDFFIVVSALVDMSFDNVNIPAIKILRMLRTLRPLRFISHNVNMKVVVIALFESVSGILNVLIVIILIWLMFAILSISLIGNRMSYCQGLNEFYGVNQQQCLQTCAQRTDCRWSTYDTNFDNIISSMTTLYIISSLENWPGIMFQAIDSNLPEIGPVKDNYQIIQYFFVSFILVGSFFLVNLFVGVIFLNFNKAQQSERRQSSLFLTEEQSRWIEFQQMIIIVKAEFAANREPRGAFRLKVFRIVNSRVFEVLIMVCIVLNIISMGLTYEGSSLQYESILENINYFFTATFIMELILKLIATGLEGFWISSWNKFDLFVVISSIIDIVMNQLGSGIAFLRIGPQLVRIVRVMRISRLLKLIKSMQKLQKIIDTLAFSFPSLMNVGALLFLLFFIYAILGVFLFKDIKKGNAINNYNNFFNFVNALITLFRCSTGENWYIFMFDCGKTTNCIQGIDCGTRFSTIYYVTFILMCTFIMLNLFILIIIQYFEDYYMKDGNPLQAFNEKVEIFRATWSKYTAFSYGEKIESVNLVNFLHELEEPLGYNRPDKTISKKMIAKDVMQWNLTDDGSGNIYFNDVLFACMRKAYGSELINDVRGEIQQLFQEMELKTKLKIAEQKKKSLLKNSKKIFNQSLLNSKKFNPMIAFMFLQITFKTWNRYTLQKINNDNKSLQSSEESEKEEYFDQDNLFEESYNLEQENKLNIQDSFDENEEEEDKEEELEEEEFQIGSLFSSLKLFHDNIHERFNDQVQLINNNNLQLQKYATAKSIKSVKTIKSINEQVDRVSKQRKESIRSVMGNEISKQSVFKILKIYQEEE</sequence>
<evidence type="ECO:0000256" key="4">
    <source>
        <dbReference type="ARBA" id="ARBA00022673"/>
    </source>
</evidence>
<keyword evidence="19" id="KW-1185">Reference proteome</keyword>
<dbReference type="Gene3D" id="1.10.238.10">
    <property type="entry name" value="EF-hand"/>
    <property type="match status" value="1"/>
</dbReference>
<keyword evidence="11" id="KW-0325">Glycoprotein</keyword>
<feature type="transmembrane region" description="Helical" evidence="16">
    <location>
        <begin position="208"/>
        <end position="241"/>
    </location>
</feature>
<evidence type="ECO:0000256" key="13">
    <source>
        <dbReference type="PIRSR" id="PIRSR602077-1"/>
    </source>
</evidence>
<dbReference type="OMA" id="REICECT"/>
<evidence type="ECO:0000256" key="1">
    <source>
        <dbReference type="ARBA" id="ARBA00004141"/>
    </source>
</evidence>
<proteinExistence type="inferred from homology"/>
<evidence type="ECO:0000256" key="6">
    <source>
        <dbReference type="ARBA" id="ARBA00022837"/>
    </source>
</evidence>
<evidence type="ECO:0000256" key="2">
    <source>
        <dbReference type="ARBA" id="ARBA00022448"/>
    </source>
</evidence>
<dbReference type="GO" id="GO:0046872">
    <property type="term" value="F:metal ion binding"/>
    <property type="evidence" value="ECO:0007669"/>
    <property type="project" value="UniProtKB-KW"/>
</dbReference>
<dbReference type="GO" id="GO:0098703">
    <property type="term" value="P:calcium ion import across plasma membrane"/>
    <property type="evidence" value="ECO:0007669"/>
    <property type="project" value="TreeGrafter"/>
</dbReference>
<evidence type="ECO:0000313" key="18">
    <source>
        <dbReference type="EMBL" id="EGR30825.1"/>
    </source>
</evidence>
<dbReference type="InterPro" id="IPR002077">
    <property type="entry name" value="VDCCAlpha1"/>
</dbReference>
<dbReference type="OrthoDB" id="431720at2759"/>
<keyword evidence="8 16" id="KW-1133">Transmembrane helix</keyword>
<dbReference type="STRING" id="857967.G0QVD6"/>